<dbReference type="AlphaFoldDB" id="A0AAE1TS26"/>
<dbReference type="EMBL" id="JAWZYT010004077">
    <property type="protein sequence ID" value="KAK4295431.1"/>
    <property type="molecule type" value="Genomic_DNA"/>
</dbReference>
<keyword evidence="2" id="KW-1185">Reference proteome</keyword>
<comment type="caution">
    <text evidence="1">The sequence shown here is derived from an EMBL/GenBank/DDBJ whole genome shotgun (WGS) entry which is preliminary data.</text>
</comment>
<dbReference type="Proteomes" id="UP001292094">
    <property type="component" value="Unassembled WGS sequence"/>
</dbReference>
<organism evidence="1 2">
    <name type="scientific">Petrolisthes manimaculis</name>
    <dbReference type="NCBI Taxonomy" id="1843537"/>
    <lineage>
        <taxon>Eukaryota</taxon>
        <taxon>Metazoa</taxon>
        <taxon>Ecdysozoa</taxon>
        <taxon>Arthropoda</taxon>
        <taxon>Crustacea</taxon>
        <taxon>Multicrustacea</taxon>
        <taxon>Malacostraca</taxon>
        <taxon>Eumalacostraca</taxon>
        <taxon>Eucarida</taxon>
        <taxon>Decapoda</taxon>
        <taxon>Pleocyemata</taxon>
        <taxon>Anomura</taxon>
        <taxon>Galatheoidea</taxon>
        <taxon>Porcellanidae</taxon>
        <taxon>Petrolisthes</taxon>
    </lineage>
</organism>
<reference evidence="1" key="1">
    <citation type="submission" date="2023-11" db="EMBL/GenBank/DDBJ databases">
        <title>Genome assemblies of two species of porcelain crab, Petrolisthes cinctipes and Petrolisthes manimaculis (Anomura: Porcellanidae).</title>
        <authorList>
            <person name="Angst P."/>
        </authorList>
    </citation>
    <scope>NUCLEOTIDE SEQUENCE</scope>
    <source>
        <strain evidence="1">PB745_02</strain>
        <tissue evidence="1">Gill</tissue>
    </source>
</reference>
<gene>
    <name evidence="1" type="ORF">Pmani_032001</name>
</gene>
<evidence type="ECO:0000313" key="1">
    <source>
        <dbReference type="EMBL" id="KAK4295431.1"/>
    </source>
</evidence>
<protein>
    <submittedName>
        <fullName evidence="1">Uncharacterized protein</fullName>
    </submittedName>
</protein>
<name>A0AAE1TS26_9EUCA</name>
<proteinExistence type="predicted"/>
<sequence length="147" mass="16712">MGKIGDFICKDCDAYLWKGEKLSICCSSRQIRRTGLSDLGDIKSLYDWTSKQSERFLHCIVGFNILFCFTSFTTSSKLENASETAVCYKINGKVYHPLMILDPELMLDGMTTEDFLKRTIKEPSRNVYGGLFNGLNQLIRSSDNKKP</sequence>
<accession>A0AAE1TS26</accession>
<evidence type="ECO:0000313" key="2">
    <source>
        <dbReference type="Proteomes" id="UP001292094"/>
    </source>
</evidence>